<keyword evidence="3" id="KW-1185">Reference proteome</keyword>
<dbReference type="PaxDb" id="4113-PGSC0003DMT400092173"/>
<reference evidence="2" key="2">
    <citation type="submission" date="2015-06" db="UniProtKB">
        <authorList>
            <consortium name="EnsemblPlants"/>
        </authorList>
    </citation>
    <scope>IDENTIFICATION</scope>
    <source>
        <strain evidence="2">DM1-3 516 R44</strain>
    </source>
</reference>
<accession>M1DP91</accession>
<dbReference type="InParanoid" id="M1DP91"/>
<feature type="compositionally biased region" description="Polar residues" evidence="1">
    <location>
        <begin position="31"/>
        <end position="52"/>
    </location>
</feature>
<proteinExistence type="predicted"/>
<dbReference type="AlphaFoldDB" id="M1DP91"/>
<organism evidence="2 3">
    <name type="scientific">Solanum tuberosum</name>
    <name type="common">Potato</name>
    <dbReference type="NCBI Taxonomy" id="4113"/>
    <lineage>
        <taxon>Eukaryota</taxon>
        <taxon>Viridiplantae</taxon>
        <taxon>Streptophyta</taxon>
        <taxon>Embryophyta</taxon>
        <taxon>Tracheophyta</taxon>
        <taxon>Spermatophyta</taxon>
        <taxon>Magnoliopsida</taxon>
        <taxon>eudicotyledons</taxon>
        <taxon>Gunneridae</taxon>
        <taxon>Pentapetalae</taxon>
        <taxon>asterids</taxon>
        <taxon>lamiids</taxon>
        <taxon>Solanales</taxon>
        <taxon>Solanaceae</taxon>
        <taxon>Solanoideae</taxon>
        <taxon>Solaneae</taxon>
        <taxon>Solanum</taxon>
    </lineage>
</organism>
<dbReference type="Gramene" id="PGSC0003DMT400092173">
    <property type="protein sequence ID" value="PGSC0003DMT400092173"/>
    <property type="gene ID" value="PGSC0003DMG400041744"/>
</dbReference>
<evidence type="ECO:0000256" key="1">
    <source>
        <dbReference type="SAM" id="MobiDB-lite"/>
    </source>
</evidence>
<evidence type="ECO:0000313" key="3">
    <source>
        <dbReference type="Proteomes" id="UP000011115"/>
    </source>
</evidence>
<reference evidence="3" key="1">
    <citation type="journal article" date="2011" name="Nature">
        <title>Genome sequence and analysis of the tuber crop potato.</title>
        <authorList>
            <consortium name="The Potato Genome Sequencing Consortium"/>
        </authorList>
    </citation>
    <scope>NUCLEOTIDE SEQUENCE [LARGE SCALE GENOMIC DNA]</scope>
    <source>
        <strain evidence="3">cv. DM1-3 516 R44</strain>
    </source>
</reference>
<sequence length="116" mass="13003">MNEAQPTPPTLDYHLAEQVSHAELRAAFPGTISQSNQQVEAPANPNGNTTSSRVRDFTQMNPPEFYGLKVEEDLQEFIEGIQKITQNIGVCPVDNANLATYQLKGWLRFGTVERRE</sequence>
<feature type="region of interest" description="Disordered" evidence="1">
    <location>
        <begin position="29"/>
        <end position="58"/>
    </location>
</feature>
<dbReference type="EnsemblPlants" id="PGSC0003DMT400092173">
    <property type="protein sequence ID" value="PGSC0003DMT400092173"/>
    <property type="gene ID" value="PGSC0003DMG400041744"/>
</dbReference>
<evidence type="ECO:0000313" key="2">
    <source>
        <dbReference type="EnsemblPlants" id="PGSC0003DMT400092173"/>
    </source>
</evidence>
<protein>
    <submittedName>
        <fullName evidence="2">Gag-pol polyprotein</fullName>
    </submittedName>
</protein>
<dbReference type="HOGENOM" id="CLU_2101256_0_0_1"/>
<name>M1DP91_SOLTU</name>
<dbReference type="Proteomes" id="UP000011115">
    <property type="component" value="Unassembled WGS sequence"/>
</dbReference>